<comment type="caution">
    <text evidence="2">The sequence shown here is derived from an EMBL/GenBank/DDBJ whole genome shotgun (WGS) entry which is preliminary data.</text>
</comment>
<evidence type="ECO:0000313" key="3">
    <source>
        <dbReference type="Proteomes" id="UP001632038"/>
    </source>
</evidence>
<dbReference type="Proteomes" id="UP001632038">
    <property type="component" value="Unassembled WGS sequence"/>
</dbReference>
<reference evidence="3" key="1">
    <citation type="journal article" date="2024" name="IScience">
        <title>Strigolactones Initiate the Formation of Haustorium-like Structures in Castilleja.</title>
        <authorList>
            <person name="Buerger M."/>
            <person name="Peterson D."/>
            <person name="Chory J."/>
        </authorList>
    </citation>
    <scope>NUCLEOTIDE SEQUENCE [LARGE SCALE GENOMIC DNA]</scope>
</reference>
<dbReference type="EMBL" id="JAVIJP010000013">
    <property type="protein sequence ID" value="KAL3645082.1"/>
    <property type="molecule type" value="Genomic_DNA"/>
</dbReference>
<evidence type="ECO:0000313" key="2">
    <source>
        <dbReference type="EMBL" id="KAL3645082.1"/>
    </source>
</evidence>
<feature type="chain" id="PRO_5044874707" evidence="1">
    <location>
        <begin position="30"/>
        <end position="74"/>
    </location>
</feature>
<organism evidence="2 3">
    <name type="scientific">Castilleja foliolosa</name>
    <dbReference type="NCBI Taxonomy" id="1961234"/>
    <lineage>
        <taxon>Eukaryota</taxon>
        <taxon>Viridiplantae</taxon>
        <taxon>Streptophyta</taxon>
        <taxon>Embryophyta</taxon>
        <taxon>Tracheophyta</taxon>
        <taxon>Spermatophyta</taxon>
        <taxon>Magnoliopsida</taxon>
        <taxon>eudicotyledons</taxon>
        <taxon>Gunneridae</taxon>
        <taxon>Pentapetalae</taxon>
        <taxon>asterids</taxon>
        <taxon>lamiids</taxon>
        <taxon>Lamiales</taxon>
        <taxon>Orobanchaceae</taxon>
        <taxon>Pedicularideae</taxon>
        <taxon>Castillejinae</taxon>
        <taxon>Castilleja</taxon>
    </lineage>
</organism>
<feature type="signal peptide" evidence="1">
    <location>
        <begin position="1"/>
        <end position="29"/>
    </location>
</feature>
<dbReference type="AlphaFoldDB" id="A0ABD3DTY0"/>
<keyword evidence="1" id="KW-0732">Signal</keyword>
<sequence>MAYFSQHPLLVCIAMALLVMMNSTQTSLGRDYYFGTCTSTTDCIKVCCDYGYCNDKGLCMSFTRDGPRRCLCLR</sequence>
<proteinExistence type="predicted"/>
<name>A0ABD3DTY0_9LAMI</name>
<keyword evidence="3" id="KW-1185">Reference proteome</keyword>
<protein>
    <submittedName>
        <fullName evidence="2">Uncharacterized protein</fullName>
    </submittedName>
</protein>
<evidence type="ECO:0000256" key="1">
    <source>
        <dbReference type="SAM" id="SignalP"/>
    </source>
</evidence>
<accession>A0ABD3DTY0</accession>
<gene>
    <name evidence="2" type="ORF">CASFOL_010262</name>
</gene>